<dbReference type="Proteomes" id="UP001165060">
    <property type="component" value="Unassembled WGS sequence"/>
</dbReference>
<keyword evidence="12" id="KW-0472">Membrane</keyword>
<evidence type="ECO:0000256" key="9">
    <source>
        <dbReference type="ARBA" id="ARBA00022968"/>
    </source>
</evidence>
<keyword evidence="15" id="KW-1185">Reference proteome</keyword>
<dbReference type="EMBL" id="BRYB01003521">
    <property type="protein sequence ID" value="GMI38166.1"/>
    <property type="molecule type" value="Genomic_DNA"/>
</dbReference>
<keyword evidence="13" id="KW-0464">Manganese</keyword>
<keyword evidence="10" id="KW-1133">Transmembrane helix</keyword>
<accession>A0ABQ6N2P7</accession>
<evidence type="ECO:0000256" key="6">
    <source>
        <dbReference type="ARBA" id="ARBA00022679"/>
    </source>
</evidence>
<keyword evidence="11" id="KW-0333">Golgi apparatus</keyword>
<organism evidence="14 15">
    <name type="scientific">Tetraparma gracilis</name>
    <dbReference type="NCBI Taxonomy" id="2962635"/>
    <lineage>
        <taxon>Eukaryota</taxon>
        <taxon>Sar</taxon>
        <taxon>Stramenopiles</taxon>
        <taxon>Ochrophyta</taxon>
        <taxon>Bolidophyceae</taxon>
        <taxon>Parmales</taxon>
        <taxon>Triparmaceae</taxon>
        <taxon>Tetraparma</taxon>
    </lineage>
</organism>
<comment type="caution">
    <text evidence="14">The sequence shown here is derived from an EMBL/GenBank/DDBJ whole genome shotgun (WGS) entry which is preliminary data.</text>
</comment>
<comment type="pathway">
    <text evidence="3">Protein modification; protein glycosylation.</text>
</comment>
<dbReference type="InterPro" id="IPR004139">
    <property type="entry name" value="Glyco_trans_13"/>
</dbReference>
<comment type="similarity">
    <text evidence="4">Belongs to the glycosyltransferase 13 family.</text>
</comment>
<evidence type="ECO:0000256" key="5">
    <source>
        <dbReference type="ARBA" id="ARBA00022676"/>
    </source>
</evidence>
<evidence type="ECO:0000256" key="2">
    <source>
        <dbReference type="ARBA" id="ARBA00004323"/>
    </source>
</evidence>
<comment type="subcellular location">
    <subcellularLocation>
        <location evidence="2">Golgi apparatus membrane</location>
        <topology evidence="2">Single-pass type II membrane protein</topology>
    </subcellularLocation>
</comment>
<evidence type="ECO:0000313" key="14">
    <source>
        <dbReference type="EMBL" id="GMI38166.1"/>
    </source>
</evidence>
<evidence type="ECO:0000256" key="12">
    <source>
        <dbReference type="ARBA" id="ARBA00023136"/>
    </source>
</evidence>
<keyword evidence="6" id="KW-0808">Transferase</keyword>
<comment type="cofactor">
    <cofactor evidence="1">
        <name>Mn(2+)</name>
        <dbReference type="ChEBI" id="CHEBI:29035"/>
    </cofactor>
</comment>
<keyword evidence="7" id="KW-0812">Transmembrane</keyword>
<keyword evidence="8" id="KW-0479">Metal-binding</keyword>
<dbReference type="PANTHER" id="PTHR46396">
    <property type="entry name" value="PROTEIN O-LINKED-MANNOSE BETA-1,2-N-ACETYLGLUCOSAMINYLTRANSFERASE 1"/>
    <property type="match status" value="1"/>
</dbReference>
<name>A0ABQ6N2P7_9STRA</name>
<proteinExistence type="inferred from homology"/>
<keyword evidence="5" id="KW-0328">Glycosyltransferase</keyword>
<gene>
    <name evidence="14" type="ORF">TeGR_g12635</name>
</gene>
<evidence type="ECO:0000256" key="10">
    <source>
        <dbReference type="ARBA" id="ARBA00022989"/>
    </source>
</evidence>
<protein>
    <recommendedName>
        <fullName evidence="16">Alpha-1,3-mannosyl-glycoprotein 2-beta-N-acetylglucosaminyltransferase</fullName>
    </recommendedName>
</protein>
<dbReference type="SUPFAM" id="SSF53448">
    <property type="entry name" value="Nucleotide-diphospho-sugar transferases"/>
    <property type="match status" value="1"/>
</dbReference>
<dbReference type="PANTHER" id="PTHR46396:SF1">
    <property type="entry name" value="PROTEIN O-LINKED-MANNOSE BETA-1,2-N-ACETYLGLUCOSAMINYLTRANSFERASE 1"/>
    <property type="match status" value="1"/>
</dbReference>
<evidence type="ECO:0000256" key="7">
    <source>
        <dbReference type="ARBA" id="ARBA00022692"/>
    </source>
</evidence>
<dbReference type="InterPro" id="IPR052463">
    <property type="entry name" value="O-linked_mannose_GnT"/>
</dbReference>
<dbReference type="InterPro" id="IPR029044">
    <property type="entry name" value="Nucleotide-diphossugar_trans"/>
</dbReference>
<evidence type="ECO:0000313" key="15">
    <source>
        <dbReference type="Proteomes" id="UP001165060"/>
    </source>
</evidence>
<evidence type="ECO:0000256" key="1">
    <source>
        <dbReference type="ARBA" id="ARBA00001936"/>
    </source>
</evidence>
<sequence length="275" mass="32298">YKFALGTAFDFNPASPAIIIVEDDFLFSPDFLSYFEENAPALDLDPTTYIMSAWNDNGNAVHAKDPSTLHRSNYFPGLGWLLPRALWEGELKAKWPSTHWDHWMRDQRQHKGRDCIYPEVPRDYHTGIKGTFMDDFHHNHYFKDIGYNKQQFSWRGDEYATVFHEAYDARIEAKLRSGRELQSLSELESASGETFILWINVRLGQPQQPFKRIGFFFSIWHEIERGNYDGVHQFWWTNNNYVMIMNEAEVDARFKNLKTPGGKTWQPTEFPAVQE</sequence>
<dbReference type="Gene3D" id="3.90.550.10">
    <property type="entry name" value="Spore Coat Polysaccharide Biosynthesis Protein SpsA, Chain A"/>
    <property type="match status" value="1"/>
</dbReference>
<evidence type="ECO:0000256" key="11">
    <source>
        <dbReference type="ARBA" id="ARBA00023034"/>
    </source>
</evidence>
<evidence type="ECO:0000256" key="13">
    <source>
        <dbReference type="ARBA" id="ARBA00023211"/>
    </source>
</evidence>
<evidence type="ECO:0000256" key="4">
    <source>
        <dbReference type="ARBA" id="ARBA00006492"/>
    </source>
</evidence>
<evidence type="ECO:0000256" key="3">
    <source>
        <dbReference type="ARBA" id="ARBA00004922"/>
    </source>
</evidence>
<evidence type="ECO:0008006" key="16">
    <source>
        <dbReference type="Google" id="ProtNLM"/>
    </source>
</evidence>
<keyword evidence="9" id="KW-0735">Signal-anchor</keyword>
<dbReference type="Pfam" id="PF03071">
    <property type="entry name" value="GNT-I"/>
    <property type="match status" value="1"/>
</dbReference>
<reference evidence="14 15" key="1">
    <citation type="journal article" date="2023" name="Commun. Biol.">
        <title>Genome analysis of Parmales, the sister group of diatoms, reveals the evolutionary specialization of diatoms from phago-mixotrophs to photoautotrophs.</title>
        <authorList>
            <person name="Ban H."/>
            <person name="Sato S."/>
            <person name="Yoshikawa S."/>
            <person name="Yamada K."/>
            <person name="Nakamura Y."/>
            <person name="Ichinomiya M."/>
            <person name="Sato N."/>
            <person name="Blanc-Mathieu R."/>
            <person name="Endo H."/>
            <person name="Kuwata A."/>
            <person name="Ogata H."/>
        </authorList>
    </citation>
    <scope>NUCLEOTIDE SEQUENCE [LARGE SCALE GENOMIC DNA]</scope>
</reference>
<evidence type="ECO:0000256" key="8">
    <source>
        <dbReference type="ARBA" id="ARBA00022723"/>
    </source>
</evidence>
<feature type="non-terminal residue" evidence="14">
    <location>
        <position position="1"/>
    </location>
</feature>